<keyword evidence="2" id="KW-0964">Secreted</keyword>
<dbReference type="STRING" id="1334629.MFUL124B02_23375"/>
<reference evidence="5 6" key="1">
    <citation type="submission" date="2019-07" db="EMBL/GenBank/DDBJ databases">
        <title>Whole genome shotgun sequence of Myxococcus fulvus NBRC 100333.</title>
        <authorList>
            <person name="Hosoyama A."/>
            <person name="Uohara A."/>
            <person name="Ohji S."/>
            <person name="Ichikawa N."/>
        </authorList>
    </citation>
    <scope>NUCLEOTIDE SEQUENCE [LARGE SCALE GENOMIC DNA]</scope>
    <source>
        <strain evidence="5 6">NBRC 100333</strain>
    </source>
</reference>
<comment type="subcellular location">
    <subcellularLocation>
        <location evidence="1">Secreted</location>
    </subcellularLocation>
</comment>
<dbReference type="EMBL" id="BJXR01000039">
    <property type="protein sequence ID" value="GEN10457.1"/>
    <property type="molecule type" value="Genomic_DNA"/>
</dbReference>
<evidence type="ECO:0000313" key="6">
    <source>
        <dbReference type="Proteomes" id="UP000321514"/>
    </source>
</evidence>
<organism evidence="5 6">
    <name type="scientific">Myxococcus fulvus</name>
    <dbReference type="NCBI Taxonomy" id="33"/>
    <lineage>
        <taxon>Bacteria</taxon>
        <taxon>Pseudomonadati</taxon>
        <taxon>Myxococcota</taxon>
        <taxon>Myxococcia</taxon>
        <taxon>Myxococcales</taxon>
        <taxon>Cystobacterineae</taxon>
        <taxon>Myxococcaceae</taxon>
        <taxon>Myxococcus</taxon>
    </lineage>
</organism>
<evidence type="ECO:0000259" key="4">
    <source>
        <dbReference type="Pfam" id="PF24517"/>
    </source>
</evidence>
<evidence type="ECO:0000256" key="3">
    <source>
        <dbReference type="ARBA" id="ARBA00022729"/>
    </source>
</evidence>
<accession>A0A511T8U8</accession>
<dbReference type="PANTHER" id="PTHR35580">
    <property type="entry name" value="CELL SURFACE GLYCOPROTEIN (S-LAYER PROTEIN)-LIKE PROTEIN"/>
    <property type="match status" value="1"/>
</dbReference>
<dbReference type="Pfam" id="PF24517">
    <property type="entry name" value="CBM96"/>
    <property type="match status" value="1"/>
</dbReference>
<comment type="caution">
    <text evidence="5">The sequence shown here is derived from an EMBL/GenBank/DDBJ whole genome shotgun (WGS) entry which is preliminary data.</text>
</comment>
<evidence type="ECO:0000256" key="2">
    <source>
        <dbReference type="ARBA" id="ARBA00022525"/>
    </source>
</evidence>
<dbReference type="Gene3D" id="2.80.10.50">
    <property type="match status" value="1"/>
</dbReference>
<dbReference type="RefSeq" id="WP_245772263.1">
    <property type="nucleotide sequence ID" value="NZ_BJXR01000039.1"/>
</dbReference>
<gene>
    <name evidence="5" type="ORF">MFU01_54940</name>
</gene>
<sequence>MPILGMVVGCGGAVVETTGEPRLQGTELTAEAPPPGCEDLGAEYSPTWRPLDDSYVARDAPDTPHDTSEVLVSDGSPRQEAYLRFRVDVGSTVNILQATLRLYAQDGSSNGPAVYATSPDWSAAALTWNNRPAPLGAPLANVGAIASGTFVEYDVTAHVTGNGLYSFALLPEVGDGADFVSSRHARYDRSPTLRLRVREARLRCQHQGTGGNVTQVLRPDTLPRGLATDGDGGFATVETYSTDTGMGMRLTRYGANGSQAWLRDFPGVGGWATFGGIELTPLGNILLHGSFTGPVDFGTGPLSGTGAGMTGLFIAKFSPTGQLVWGKAFRAFVDEQGTPRQAYFGASDIATDANGSLIIVGGFRGRADLGGGTLDAGPFSQEPIARRGMFLAKFSWEGTHLWSRAFAAGADWDTLGLSVATDSQGRVLVGGTTSGTNELGSEAWKTPFIARFLSTGESDWVRRLEGALGNITGVAVLPGDAVAFSGDVRGTFTFAGTSLSNPTENSDGVLGVLESSSADRWGRLYGGIFAERVAGLFVDAQGNLMTGGVFDYETDLGGGTLNPYQASEGSPFIVSHGPDGTHRWSRAVGEGLNLSLLGLTSSGDALFGGYLEDGEVIRVDQTEYSVEGGKGLILRLSP</sequence>
<dbReference type="NCBIfam" id="NF033679">
    <property type="entry name" value="DNRLRE_dom"/>
    <property type="match status" value="1"/>
</dbReference>
<dbReference type="InterPro" id="IPR052918">
    <property type="entry name" value="Motility_Chemotaxis_Reg"/>
</dbReference>
<feature type="domain" description="Carbohydrate-binding module family 96" evidence="4">
    <location>
        <begin position="48"/>
        <end position="193"/>
    </location>
</feature>
<dbReference type="GO" id="GO:0005576">
    <property type="term" value="C:extracellular region"/>
    <property type="evidence" value="ECO:0007669"/>
    <property type="project" value="UniProtKB-SubCell"/>
</dbReference>
<protein>
    <recommendedName>
        <fullName evidence="4">Carbohydrate-binding module family 96 domain-containing protein</fullName>
    </recommendedName>
</protein>
<dbReference type="Proteomes" id="UP000321514">
    <property type="component" value="Unassembled WGS sequence"/>
</dbReference>
<dbReference type="AlphaFoldDB" id="A0A511T8U8"/>
<keyword evidence="3" id="KW-0732">Signal</keyword>
<name>A0A511T8U8_MYXFU</name>
<proteinExistence type="predicted"/>
<evidence type="ECO:0000313" key="5">
    <source>
        <dbReference type="EMBL" id="GEN10457.1"/>
    </source>
</evidence>
<dbReference type="InterPro" id="IPR055372">
    <property type="entry name" value="CBM96"/>
</dbReference>
<evidence type="ECO:0000256" key="1">
    <source>
        <dbReference type="ARBA" id="ARBA00004613"/>
    </source>
</evidence>
<dbReference type="PANTHER" id="PTHR35580:SF1">
    <property type="entry name" value="PHYTASE-LIKE DOMAIN-CONTAINING PROTEIN"/>
    <property type="match status" value="1"/>
</dbReference>